<organism evidence="1">
    <name type="scientific">Schistocephalus solidus</name>
    <name type="common">Tapeworm</name>
    <dbReference type="NCBI Taxonomy" id="70667"/>
    <lineage>
        <taxon>Eukaryota</taxon>
        <taxon>Metazoa</taxon>
        <taxon>Spiralia</taxon>
        <taxon>Lophotrochozoa</taxon>
        <taxon>Platyhelminthes</taxon>
        <taxon>Cestoda</taxon>
        <taxon>Eucestoda</taxon>
        <taxon>Diphyllobothriidea</taxon>
        <taxon>Diphyllobothriidae</taxon>
        <taxon>Schistocephalus</taxon>
    </lineage>
</organism>
<sequence length="299" mass="34087">LGPHGLGRCNDNGLPLLQTCAEHRLLLTNTFFRLLTRENATWIHHRSWCLQLLDHVLVRRRDRQDVLVTKAIRDAEGWTDHRLVISNMRLRLQPRRRSQGKRPPGKLNSLFLNLPAHCFDFSNQITEKLENLHAPDNNGTWKHDGANCKMSSVPPPWKSSDAHAVNTRTGLTKMTQSSAAYSWRRKVYTKPTWTFRLTPPKQLRKLQDAWMIRKAEKIQSSDGTTLLTEKSQIPKRWAEEFRSVLNCSSAISDAAIERLPQMDMNNDLDLPPSLPETIRAVQQISSGKAPGSDAIPPEV</sequence>
<name>A0A183SDM7_SCHSO</name>
<proteinExistence type="predicted"/>
<reference evidence="1" key="1">
    <citation type="submission" date="2016-06" db="UniProtKB">
        <authorList>
            <consortium name="WormBaseParasite"/>
        </authorList>
    </citation>
    <scope>IDENTIFICATION</scope>
</reference>
<accession>A0A183SDM7</accession>
<dbReference type="Gene3D" id="3.60.10.10">
    <property type="entry name" value="Endonuclease/exonuclease/phosphatase"/>
    <property type="match status" value="1"/>
</dbReference>
<protein>
    <submittedName>
        <fullName evidence="1">Endo/exonuclease/phosphatase domain-containing protein</fullName>
    </submittedName>
</protein>
<dbReference type="InterPro" id="IPR036691">
    <property type="entry name" value="Endo/exonu/phosph_ase_sf"/>
</dbReference>
<dbReference type="AlphaFoldDB" id="A0A183SDM7"/>
<dbReference type="WBParaSite" id="SSLN_0000239501-mRNA-1">
    <property type="protein sequence ID" value="SSLN_0000239501-mRNA-1"/>
    <property type="gene ID" value="SSLN_0000239501"/>
</dbReference>
<evidence type="ECO:0000313" key="1">
    <source>
        <dbReference type="WBParaSite" id="SSLN_0000239501-mRNA-1"/>
    </source>
</evidence>